<organism evidence="1 2">
    <name type="scientific">Bacillus pumilus</name>
    <name type="common">Bacillus mesentericus</name>
    <dbReference type="NCBI Taxonomy" id="1408"/>
    <lineage>
        <taxon>Bacteria</taxon>
        <taxon>Bacillati</taxon>
        <taxon>Bacillota</taxon>
        <taxon>Bacilli</taxon>
        <taxon>Bacillales</taxon>
        <taxon>Bacillaceae</taxon>
        <taxon>Bacillus</taxon>
    </lineage>
</organism>
<evidence type="ECO:0000313" key="1">
    <source>
        <dbReference type="EMBL" id="KIL20690.1"/>
    </source>
</evidence>
<accession>A0AB34QYB3</accession>
<reference evidence="1 2" key="1">
    <citation type="submission" date="2014-12" db="EMBL/GenBank/DDBJ databases">
        <title>Draft Genome Sequences of Five Spore-Forming Food Isolates of Bacillus pumilus.</title>
        <authorList>
            <person name="de Jong A."/>
            <person name="van Heel A.J."/>
            <person name="Montalban-Lopez M."/>
            <person name="Krawczyk A.O."/>
            <person name="Berendsen E.M."/>
            <person name="Wells-Bennik M."/>
            <person name="Kuipers O.P."/>
        </authorList>
    </citation>
    <scope>NUCLEOTIDE SEQUENCE [LARGE SCALE GENOMIC DNA]</scope>
    <source>
        <strain evidence="1 2">B4127</strain>
    </source>
</reference>
<dbReference type="Proteomes" id="UP000031978">
    <property type="component" value="Unassembled WGS sequence"/>
</dbReference>
<proteinExistence type="predicted"/>
<name>A0AB34QYB3_BACPU</name>
<sequence length="49" mass="6057">MNRKNHIIFNLLRHPSEKEKNTKKSRQRRQLFLRFEPRTMQVGAFFLTL</sequence>
<dbReference type="EMBL" id="JXCL01000013">
    <property type="protein sequence ID" value="KIL20690.1"/>
    <property type="molecule type" value="Genomic_DNA"/>
</dbReference>
<protein>
    <submittedName>
        <fullName evidence="1">Uncharacterized protein</fullName>
    </submittedName>
</protein>
<gene>
    <name evidence="1" type="ORF">B4127_2974</name>
</gene>
<evidence type="ECO:0000313" key="2">
    <source>
        <dbReference type="Proteomes" id="UP000031978"/>
    </source>
</evidence>
<dbReference type="AlphaFoldDB" id="A0AB34QYB3"/>
<comment type="caution">
    <text evidence="1">The sequence shown here is derived from an EMBL/GenBank/DDBJ whole genome shotgun (WGS) entry which is preliminary data.</text>
</comment>